<reference evidence="3" key="1">
    <citation type="submission" date="2016-08" db="EMBL/GenBank/DDBJ databases">
        <authorList>
            <person name="Merda D."/>
            <person name="Briand M."/>
            <person name="Taghouti G."/>
            <person name="Carrere S."/>
            <person name="Gouzy J."/>
            <person name="Portier P."/>
            <person name="Jacques M.-A."/>
            <person name="Fischer-Le Saux M."/>
        </authorList>
    </citation>
    <scope>NUCLEOTIDE SEQUENCE [LARGE SCALE GENOMIC DNA]</scope>
    <source>
        <strain evidence="3">CFBP4643</strain>
    </source>
</reference>
<feature type="domain" description="Endonuclease GajA/Old nuclease/RecF-like AAA" evidence="1">
    <location>
        <begin position="411"/>
        <end position="476"/>
    </location>
</feature>
<dbReference type="Pfam" id="PF13175">
    <property type="entry name" value="AAA_15"/>
    <property type="match status" value="1"/>
</dbReference>
<evidence type="ECO:0000313" key="2">
    <source>
        <dbReference type="EMBL" id="PPU68836.1"/>
    </source>
</evidence>
<evidence type="ECO:0000259" key="1">
    <source>
        <dbReference type="Pfam" id="PF13175"/>
    </source>
</evidence>
<dbReference type="PANTHER" id="PTHR43581">
    <property type="entry name" value="ATP/GTP PHOSPHATASE"/>
    <property type="match status" value="1"/>
</dbReference>
<proteinExistence type="predicted"/>
<dbReference type="RefSeq" id="WP_046962791.1">
    <property type="nucleotide sequence ID" value="NZ_MDEI01000005.1"/>
</dbReference>
<organism evidence="2 3">
    <name type="scientific">Xanthomonas pisi</name>
    <dbReference type="NCBI Taxonomy" id="56457"/>
    <lineage>
        <taxon>Bacteria</taxon>
        <taxon>Pseudomonadati</taxon>
        <taxon>Pseudomonadota</taxon>
        <taxon>Gammaproteobacteria</taxon>
        <taxon>Lysobacterales</taxon>
        <taxon>Lysobacteraceae</taxon>
        <taxon>Xanthomonas</taxon>
    </lineage>
</organism>
<gene>
    <name evidence="2" type="ORF">XpiCFBP4643_07475</name>
</gene>
<accession>A0A2S7D4T4</accession>
<evidence type="ECO:0000313" key="3">
    <source>
        <dbReference type="Proteomes" id="UP000238191"/>
    </source>
</evidence>
<dbReference type="Proteomes" id="UP000238191">
    <property type="component" value="Unassembled WGS sequence"/>
</dbReference>
<dbReference type="OrthoDB" id="9815944at2"/>
<dbReference type="InterPro" id="IPR041685">
    <property type="entry name" value="AAA_GajA/Old/RecF-like"/>
</dbReference>
<dbReference type="AlphaFoldDB" id="A0A2S7D4T4"/>
<dbReference type="Gene3D" id="3.40.50.300">
    <property type="entry name" value="P-loop containing nucleotide triphosphate hydrolases"/>
    <property type="match status" value="1"/>
</dbReference>
<dbReference type="InterPro" id="IPR027417">
    <property type="entry name" value="P-loop_NTPase"/>
</dbReference>
<protein>
    <submittedName>
        <fullName evidence="2">AAA family ATPase</fullName>
    </submittedName>
</protein>
<keyword evidence="3" id="KW-1185">Reference proteome</keyword>
<dbReference type="SUPFAM" id="SSF52540">
    <property type="entry name" value="P-loop containing nucleoside triphosphate hydrolases"/>
    <property type="match status" value="1"/>
</dbReference>
<dbReference type="PANTHER" id="PTHR43581:SF4">
    <property type="entry name" value="ATP_GTP PHOSPHATASE"/>
    <property type="match status" value="1"/>
</dbReference>
<comment type="caution">
    <text evidence="2">The sequence shown here is derived from an EMBL/GenBank/DDBJ whole genome shotgun (WGS) entry which is preliminary data.</text>
</comment>
<dbReference type="InterPro" id="IPR051396">
    <property type="entry name" value="Bact_Antivir_Def_Nuclease"/>
</dbReference>
<name>A0A2S7D4T4_9XANT</name>
<sequence>MKVIYTGKQVRRVNQEPDGSDDVLELLADNWDDFGFKTSFYTECRVKGRRLDLGLVRVLVNGTARTSAHLDELLKQGWSGEFPIPSTDYVSVPAEITFYEQLMGVLSESKTVSVARELRDASYLTRVKEDEKAVNLTKSKGFKESLLRERGSQKSFSDVWKVLERRATAVLDLGFKFQDVFDEYSVLNLKYQAKNPLPHEVNALIGPNGVGKSQVLHQIVEDWLKPSKSEELGFTEKPNLSQVVVVSYSPFEEFPVDVQGLQLQDKDAYRYYGFRGRTASDDSKSLGRVRLSRAVPKRDAAMALLECLSDDKRYSTISDWAQKLKTMETVLRTAFEFDFAAVSVESNRRPKSFYHEPENVAVHSVVIGNGSRELQLIPIDSTRIEELDEAKLRSRMLPTEGVSFIRDNKLVRLSSGQKLFVYVVINILGAIRRNSLILIDEPELFLHPTLEIQFVDMLKRILSTFNSKALLATHSEVTVREIPAQCVHVFEKTQHGLVIKNPPFQTFGGDVQRISSYVFGDSNTLKPFERWVKERLKDENADDLIASLGDQINEELLIQIRAIEAADQ</sequence>
<dbReference type="EMBL" id="MDEI01000005">
    <property type="protein sequence ID" value="PPU68836.1"/>
    <property type="molecule type" value="Genomic_DNA"/>
</dbReference>